<dbReference type="Pfam" id="PF10881">
    <property type="entry name" value="DUF2726"/>
    <property type="match status" value="1"/>
</dbReference>
<dbReference type="InterPro" id="IPR024402">
    <property type="entry name" value="DUF2726"/>
</dbReference>
<keyword evidence="1" id="KW-1133">Transmembrane helix</keyword>
<dbReference type="RefSeq" id="WP_183773612.1">
    <property type="nucleotide sequence ID" value="NZ_JACHFW010000006.1"/>
</dbReference>
<keyword evidence="1" id="KW-0812">Transmembrane</keyword>
<keyword evidence="4" id="KW-1185">Reference proteome</keyword>
<evidence type="ECO:0000313" key="4">
    <source>
        <dbReference type="Proteomes" id="UP000543642"/>
    </source>
</evidence>
<name>A0A7W8HBN2_9FIRM</name>
<dbReference type="EMBL" id="JACHFW010000006">
    <property type="protein sequence ID" value="MBB5264732.1"/>
    <property type="molecule type" value="Genomic_DNA"/>
</dbReference>
<evidence type="ECO:0000259" key="2">
    <source>
        <dbReference type="Pfam" id="PF10881"/>
    </source>
</evidence>
<protein>
    <recommendedName>
        <fullName evidence="2">DUF2726 domain-containing protein</fullName>
    </recommendedName>
</protein>
<accession>A0A7W8HBN2</accession>
<feature type="domain" description="DUF2726" evidence="2">
    <location>
        <begin position="36"/>
        <end position="148"/>
    </location>
</feature>
<comment type="caution">
    <text evidence="3">The sequence shown here is derived from an EMBL/GenBank/DDBJ whole genome shotgun (WGS) entry which is preliminary data.</text>
</comment>
<feature type="transmembrane region" description="Helical" evidence="1">
    <location>
        <begin position="6"/>
        <end position="25"/>
    </location>
</feature>
<gene>
    <name evidence="3" type="ORF">HNP82_001860</name>
</gene>
<proteinExistence type="predicted"/>
<organism evidence="3 4">
    <name type="scientific">Catenibacillus scindens</name>
    <dbReference type="NCBI Taxonomy" id="673271"/>
    <lineage>
        <taxon>Bacteria</taxon>
        <taxon>Bacillati</taxon>
        <taxon>Bacillota</taxon>
        <taxon>Clostridia</taxon>
        <taxon>Lachnospirales</taxon>
        <taxon>Lachnospiraceae</taxon>
        <taxon>Catenibacillus</taxon>
    </lineage>
</organism>
<keyword evidence="1" id="KW-0472">Membrane</keyword>
<evidence type="ECO:0000256" key="1">
    <source>
        <dbReference type="SAM" id="Phobius"/>
    </source>
</evidence>
<sequence>MEQQIIIACAIIIIILTAAALILWYKKRNYYPYAAKHILTRREYRFYQLLRQEAEAHGCMVCPKVGVKDLLAVTDTKNYMKYFHKIAQKHVDFVICDHDLHVLFAVELDDSSHETKDARCRDHFKDKAFAAAKIPLKRIRDIDEREVRRLF</sequence>
<dbReference type="Proteomes" id="UP000543642">
    <property type="component" value="Unassembled WGS sequence"/>
</dbReference>
<dbReference type="AlphaFoldDB" id="A0A7W8HBN2"/>
<evidence type="ECO:0000313" key="3">
    <source>
        <dbReference type="EMBL" id="MBB5264732.1"/>
    </source>
</evidence>
<reference evidence="3 4" key="1">
    <citation type="submission" date="2020-08" db="EMBL/GenBank/DDBJ databases">
        <title>Genomic Encyclopedia of Type Strains, Phase IV (KMG-IV): sequencing the most valuable type-strain genomes for metagenomic binning, comparative biology and taxonomic classification.</title>
        <authorList>
            <person name="Goeker M."/>
        </authorList>
    </citation>
    <scope>NUCLEOTIDE SEQUENCE [LARGE SCALE GENOMIC DNA]</scope>
    <source>
        <strain evidence="3 4">DSM 106146</strain>
    </source>
</reference>